<protein>
    <submittedName>
        <fullName evidence="2">Uncharacterized protein</fullName>
    </submittedName>
</protein>
<evidence type="ECO:0000313" key="2">
    <source>
        <dbReference type="EMBL" id="SPN99861.1"/>
    </source>
</evidence>
<evidence type="ECO:0000256" key="1">
    <source>
        <dbReference type="SAM" id="MobiDB-lite"/>
    </source>
</evidence>
<feature type="region of interest" description="Disordered" evidence="1">
    <location>
        <begin position="1"/>
        <end position="21"/>
    </location>
</feature>
<organism evidence="2 3">
    <name type="scientific">Cephalotrichum gorgonifer</name>
    <dbReference type="NCBI Taxonomy" id="2041049"/>
    <lineage>
        <taxon>Eukaryota</taxon>
        <taxon>Fungi</taxon>
        <taxon>Dikarya</taxon>
        <taxon>Ascomycota</taxon>
        <taxon>Pezizomycotina</taxon>
        <taxon>Sordariomycetes</taxon>
        <taxon>Hypocreomycetidae</taxon>
        <taxon>Microascales</taxon>
        <taxon>Microascaceae</taxon>
        <taxon>Cephalotrichum</taxon>
    </lineage>
</organism>
<reference evidence="2" key="1">
    <citation type="submission" date="2018-03" db="EMBL/GenBank/DDBJ databases">
        <authorList>
            <person name="Guldener U."/>
        </authorList>
    </citation>
    <scope>NUCLEOTIDE SEQUENCE</scope>
</reference>
<gene>
    <name evidence="2" type="ORF">DNG_02713</name>
</gene>
<name>A0AAE8SSW9_9PEZI</name>
<proteinExistence type="predicted"/>
<dbReference type="EMBL" id="ONZQ02000003">
    <property type="protein sequence ID" value="SPN99861.1"/>
    <property type="molecule type" value="Genomic_DNA"/>
</dbReference>
<dbReference type="AlphaFoldDB" id="A0AAE8SSW9"/>
<comment type="caution">
    <text evidence="2">The sequence shown here is derived from an EMBL/GenBank/DDBJ whole genome shotgun (WGS) entry which is preliminary data.</text>
</comment>
<keyword evidence="3" id="KW-1185">Reference proteome</keyword>
<evidence type="ECO:0000313" key="3">
    <source>
        <dbReference type="Proteomes" id="UP001187682"/>
    </source>
</evidence>
<sequence length="123" mass="14165">MGPDQYPRPLGTPVPGKNGSIAGEMNGRNMKHWKTLFVAVRDHFEAIEVSITEVMYWNDYILIVLEHRDTDLPKVPCKAATIKCMYLYEDEMGRPRSYQPTTDFLTWPLEIPTIALTNFCNQD</sequence>
<accession>A0AAE8SSW9</accession>
<dbReference type="Proteomes" id="UP001187682">
    <property type="component" value="Unassembled WGS sequence"/>
</dbReference>